<organism evidence="1 2">
    <name type="scientific">Streptomyces noursei</name>
    <name type="common">Streptomyces albulus</name>
    <dbReference type="NCBI Taxonomy" id="1971"/>
    <lineage>
        <taxon>Bacteria</taxon>
        <taxon>Bacillati</taxon>
        <taxon>Actinomycetota</taxon>
        <taxon>Actinomycetes</taxon>
        <taxon>Kitasatosporales</taxon>
        <taxon>Streptomycetaceae</taxon>
        <taxon>Streptomyces</taxon>
    </lineage>
</organism>
<dbReference type="EMBL" id="BHXC01000006">
    <property type="protein sequence ID" value="GCB89205.1"/>
    <property type="molecule type" value="Genomic_DNA"/>
</dbReference>
<dbReference type="RefSeq" id="WP_016573317.1">
    <property type="nucleotide sequence ID" value="NZ_BHXC01000006.1"/>
</dbReference>
<dbReference type="SUPFAM" id="SSF54523">
    <property type="entry name" value="Pili subunits"/>
    <property type="match status" value="1"/>
</dbReference>
<comment type="caution">
    <text evidence="1">The sequence shown here is derived from an EMBL/GenBank/DDBJ whole genome shotgun (WGS) entry which is preliminary data.</text>
</comment>
<protein>
    <submittedName>
        <fullName evidence="1">Uncharacterized protein</fullName>
    </submittedName>
</protein>
<dbReference type="eggNOG" id="ENOG503404V">
    <property type="taxonomic scope" value="Bacteria"/>
</dbReference>
<sequence>MTGPARRPRRRRGEEGETLIEVLVAVVLMGVAFVIILGGIGTAIISSVTQQKVTSADSVIRSAAEKVVSDPYVSCASSYETPAPPTGYTVTVKIEYWDGVGAFGQPCPTADTGVQKVTLTVHQTGPHPVRDAMLEVVKRESMLS</sequence>
<evidence type="ECO:0000313" key="2">
    <source>
        <dbReference type="Proteomes" id="UP000288351"/>
    </source>
</evidence>
<proteinExistence type="predicted"/>
<evidence type="ECO:0000313" key="1">
    <source>
        <dbReference type="EMBL" id="GCB89205.1"/>
    </source>
</evidence>
<dbReference type="AlphaFoldDB" id="A0A059W184"/>
<dbReference type="Proteomes" id="UP000288351">
    <property type="component" value="Unassembled WGS sequence"/>
</dbReference>
<reference evidence="1 2" key="1">
    <citation type="journal article" date="2019" name="Microbiol. Resour. Announc.">
        <title>Draft Genome Sequence of the Most Traditional epsilon-Poly-l-Lysine Producer, Streptomyces albulus NBRC14147.</title>
        <authorList>
            <person name="Yamanaka K."/>
            <person name="Hamano Y."/>
        </authorList>
    </citation>
    <scope>NUCLEOTIDE SEQUENCE [LARGE SCALE GENOMIC DNA]</scope>
    <source>
        <strain evidence="1 2">NBRC 14147</strain>
    </source>
</reference>
<gene>
    <name evidence="1" type="ORF">SALB_01879</name>
</gene>
<name>A0A059W184_STRNR</name>
<accession>A0A059W184</accession>
<dbReference type="STRING" id="68570.DC74_1073"/>
<dbReference type="InterPro" id="IPR045584">
    <property type="entry name" value="Pilin-like"/>
</dbReference>